<keyword evidence="10" id="KW-1185">Reference proteome</keyword>
<feature type="domain" description="Outer membrane protein beta-barrel" evidence="8">
    <location>
        <begin position="231"/>
        <end position="412"/>
    </location>
</feature>
<reference evidence="9 10" key="1">
    <citation type="submission" date="2020-08" db="EMBL/GenBank/DDBJ databases">
        <title>Genomic Encyclopedia of Type Strains, Phase IV (KMG-IV): sequencing the most valuable type-strain genomes for metagenomic binning, comparative biology and taxonomic classification.</title>
        <authorList>
            <person name="Goeker M."/>
        </authorList>
    </citation>
    <scope>NUCLEOTIDE SEQUENCE [LARGE SCALE GENOMIC DNA]</scope>
    <source>
        <strain evidence="9 10">DSM 102238</strain>
    </source>
</reference>
<dbReference type="SUPFAM" id="SSF56925">
    <property type="entry name" value="OMPA-like"/>
    <property type="match status" value="1"/>
</dbReference>
<evidence type="ECO:0000256" key="6">
    <source>
        <dbReference type="SAM" id="MobiDB-lite"/>
    </source>
</evidence>
<evidence type="ECO:0000256" key="2">
    <source>
        <dbReference type="ARBA" id="ARBA00022729"/>
    </source>
</evidence>
<evidence type="ECO:0000313" key="9">
    <source>
        <dbReference type="EMBL" id="MBB3998955.1"/>
    </source>
</evidence>
<organism evidence="9 10">
    <name type="scientific">Aureimonas pseudogalii</name>
    <dbReference type="NCBI Taxonomy" id="1744844"/>
    <lineage>
        <taxon>Bacteria</taxon>
        <taxon>Pseudomonadati</taxon>
        <taxon>Pseudomonadota</taxon>
        <taxon>Alphaproteobacteria</taxon>
        <taxon>Hyphomicrobiales</taxon>
        <taxon>Aurantimonadaceae</taxon>
        <taxon>Aureimonas</taxon>
    </lineage>
</organism>
<evidence type="ECO:0000256" key="4">
    <source>
        <dbReference type="ARBA" id="ARBA00023237"/>
    </source>
</evidence>
<dbReference type="InterPro" id="IPR011250">
    <property type="entry name" value="OMP/PagP_B-barrel"/>
</dbReference>
<evidence type="ECO:0000256" key="3">
    <source>
        <dbReference type="ARBA" id="ARBA00023136"/>
    </source>
</evidence>
<dbReference type="AlphaFoldDB" id="A0A7W6MKF6"/>
<keyword evidence="4" id="KW-0998">Cell outer membrane</keyword>
<protein>
    <submittedName>
        <fullName evidence="9">Opacity protein-like surface antigen</fullName>
    </submittedName>
</protein>
<keyword evidence="2 7" id="KW-0732">Signal</keyword>
<name>A0A7W6MKF6_9HYPH</name>
<evidence type="ECO:0000256" key="5">
    <source>
        <dbReference type="ARBA" id="ARBA00038306"/>
    </source>
</evidence>
<dbReference type="PANTHER" id="PTHR34001:SF3">
    <property type="entry name" value="BLL7405 PROTEIN"/>
    <property type="match status" value="1"/>
</dbReference>
<dbReference type="Pfam" id="PF13505">
    <property type="entry name" value="OMP_b-brl"/>
    <property type="match status" value="1"/>
</dbReference>
<dbReference type="Proteomes" id="UP000542776">
    <property type="component" value="Unassembled WGS sequence"/>
</dbReference>
<feature type="compositionally biased region" description="Low complexity" evidence="6">
    <location>
        <begin position="76"/>
        <end position="103"/>
    </location>
</feature>
<comment type="caution">
    <text evidence="9">The sequence shown here is derived from an EMBL/GenBank/DDBJ whole genome shotgun (WGS) entry which is preliminary data.</text>
</comment>
<dbReference type="InterPro" id="IPR027385">
    <property type="entry name" value="Beta-barrel_OMP"/>
</dbReference>
<dbReference type="EMBL" id="JACIEK010000007">
    <property type="protein sequence ID" value="MBB3998955.1"/>
    <property type="molecule type" value="Genomic_DNA"/>
</dbReference>
<dbReference type="GO" id="GO:0009279">
    <property type="term" value="C:cell outer membrane"/>
    <property type="evidence" value="ECO:0007669"/>
    <property type="project" value="UniProtKB-SubCell"/>
</dbReference>
<feature type="signal peptide" evidence="7">
    <location>
        <begin position="1"/>
        <end position="19"/>
    </location>
</feature>
<comment type="similarity">
    <text evidence="5">Belongs to the Omp25/RopB family.</text>
</comment>
<feature type="region of interest" description="Disordered" evidence="6">
    <location>
        <begin position="185"/>
        <end position="214"/>
    </location>
</feature>
<dbReference type="PANTHER" id="PTHR34001">
    <property type="entry name" value="BLL7405 PROTEIN"/>
    <property type="match status" value="1"/>
</dbReference>
<evidence type="ECO:0000259" key="8">
    <source>
        <dbReference type="Pfam" id="PF13505"/>
    </source>
</evidence>
<proteinExistence type="inferred from homology"/>
<keyword evidence="3" id="KW-0472">Membrane</keyword>
<gene>
    <name evidence="9" type="ORF">GGR04_002810</name>
</gene>
<evidence type="ECO:0000256" key="7">
    <source>
        <dbReference type="SAM" id="SignalP"/>
    </source>
</evidence>
<comment type="subcellular location">
    <subcellularLocation>
        <location evidence="1">Cell outer membrane</location>
    </subcellularLocation>
</comment>
<sequence>MTKLFLALAASTIAGSALAADIVDDPPPEPPVALVPVFSWTGAYVGAQAGGSFNDGSSNIPSSFVFIPGIAATPGRPAVPGTPGTPAVPATPGNPGSPAVPGTPGSPGTPGTPAVFGTLEYSCAAAGAGAAGAGACAVQYPDGSTGLLTLEQLSAAYASAGNAGAVGVAGEFQVLVAAATPGTPAVPATPGTPAVPATPGTPEIPATPGTPGTPAVPGTPGTPDATYAYDFGAGTRAYSQDDDSFAGGAHVGYNYAFTPLAGNTFVLGVVGDLSYVDITRGAGITDGIRTIGVTQELDTLATVRLKAGVGLDRFLVYGTGGVAFGKIETSFVNSVLGSSLQDEETRVGYAVGAGTDYALTDNVLLGVEYLYTNLGSSDAEQVIPLTNGATLTTRPDEDFDFHTVWAKASYRFN</sequence>
<dbReference type="RefSeq" id="WP_312857457.1">
    <property type="nucleotide sequence ID" value="NZ_JACIEK010000007.1"/>
</dbReference>
<accession>A0A7W6MKF6</accession>
<dbReference type="InterPro" id="IPR051692">
    <property type="entry name" value="OMP-like"/>
</dbReference>
<feature type="region of interest" description="Disordered" evidence="6">
    <location>
        <begin position="76"/>
        <end position="113"/>
    </location>
</feature>
<evidence type="ECO:0000256" key="1">
    <source>
        <dbReference type="ARBA" id="ARBA00004442"/>
    </source>
</evidence>
<feature type="chain" id="PRO_5031029982" evidence="7">
    <location>
        <begin position="20"/>
        <end position="413"/>
    </location>
</feature>
<evidence type="ECO:0000313" key="10">
    <source>
        <dbReference type="Proteomes" id="UP000542776"/>
    </source>
</evidence>
<dbReference type="Gene3D" id="2.40.160.20">
    <property type="match status" value="1"/>
</dbReference>